<dbReference type="SUPFAM" id="SSF81383">
    <property type="entry name" value="F-box domain"/>
    <property type="match status" value="1"/>
</dbReference>
<gene>
    <name evidence="2" type="ORF">RHO25_006503</name>
</gene>
<accession>A0ABZ0NQX0</accession>
<dbReference type="InterPro" id="IPR036047">
    <property type="entry name" value="F-box-like_dom_sf"/>
</dbReference>
<feature type="region of interest" description="Disordered" evidence="1">
    <location>
        <begin position="1"/>
        <end position="25"/>
    </location>
</feature>
<keyword evidence="3" id="KW-1185">Reference proteome</keyword>
<protein>
    <recommendedName>
        <fullName evidence="4">F-box domain-containing protein</fullName>
    </recommendedName>
</protein>
<dbReference type="EMBL" id="CP134187">
    <property type="protein sequence ID" value="WPB01871.1"/>
    <property type="molecule type" value="Genomic_DNA"/>
</dbReference>
<name>A0ABZ0NQX0_CERBT</name>
<sequence>MPADDGQQEAALALESSRPAAPMAESMPSIAAPRVFGITELLENVLINLPFEDLFVLQRVDKHFNSTIAGSKALRTIMHLELQDISDGHIEQHRCGYVVQDIKLGENATLGDILESFQKRERNGKVQCRKRPGEWHPATSKSNEQMHADEARPAPSLINSAKLVCEWPSLVMVGLLCLAYGVWQRHA</sequence>
<evidence type="ECO:0008006" key="4">
    <source>
        <dbReference type="Google" id="ProtNLM"/>
    </source>
</evidence>
<reference evidence="2 3" key="1">
    <citation type="submission" date="2023-09" db="EMBL/GenBank/DDBJ databases">
        <title>Complete-Gapless Cercospora beticola genome.</title>
        <authorList>
            <person name="Wyatt N.A."/>
            <person name="Spanner R.E."/>
            <person name="Bolton M.D."/>
        </authorList>
    </citation>
    <scope>NUCLEOTIDE SEQUENCE [LARGE SCALE GENOMIC DNA]</scope>
    <source>
        <strain evidence="2">Cb09-40</strain>
    </source>
</reference>
<feature type="region of interest" description="Disordered" evidence="1">
    <location>
        <begin position="129"/>
        <end position="150"/>
    </location>
</feature>
<proteinExistence type="predicted"/>
<evidence type="ECO:0000256" key="1">
    <source>
        <dbReference type="SAM" id="MobiDB-lite"/>
    </source>
</evidence>
<organism evidence="2 3">
    <name type="scientific">Cercospora beticola</name>
    <name type="common">Sugarbeet leaf spot fungus</name>
    <dbReference type="NCBI Taxonomy" id="122368"/>
    <lineage>
        <taxon>Eukaryota</taxon>
        <taxon>Fungi</taxon>
        <taxon>Dikarya</taxon>
        <taxon>Ascomycota</taxon>
        <taxon>Pezizomycotina</taxon>
        <taxon>Dothideomycetes</taxon>
        <taxon>Dothideomycetidae</taxon>
        <taxon>Mycosphaerellales</taxon>
        <taxon>Mycosphaerellaceae</taxon>
        <taxon>Cercospora</taxon>
    </lineage>
</organism>
<dbReference type="RefSeq" id="XP_065458867.1">
    <property type="nucleotide sequence ID" value="XM_065602795.1"/>
</dbReference>
<evidence type="ECO:0000313" key="3">
    <source>
        <dbReference type="Proteomes" id="UP001302367"/>
    </source>
</evidence>
<evidence type="ECO:0000313" key="2">
    <source>
        <dbReference type="EMBL" id="WPB01871.1"/>
    </source>
</evidence>
<dbReference type="Proteomes" id="UP001302367">
    <property type="component" value="Chromosome 4"/>
</dbReference>
<dbReference type="GeneID" id="90644263"/>